<sequence>MDAHHQHQRREQQAAKAARAFQASSSTGQEDNGRFERLQSSFLAKVAATEASIKAVDAAIRDPSDRQLDPTAPLAFVVWTCCWDDDAPTSHGPRKTFNSSFETAADANDRVRAVFYEGNPWAMAVEEAILSFQVTQVMDSGFLHLETYFHARWSVAAEPMVTFASSNVPPQHHLYTADY</sequence>
<reference evidence="3 4" key="1">
    <citation type="submission" date="2019-03" db="EMBL/GenBank/DDBJ databases">
        <authorList>
            <person name="Gaulin E."/>
            <person name="Dumas B."/>
        </authorList>
    </citation>
    <scope>NUCLEOTIDE SEQUENCE [LARGE SCALE GENOMIC DNA]</scope>
    <source>
        <strain evidence="3">CBS 568.67</strain>
    </source>
</reference>
<evidence type="ECO:0000313" key="4">
    <source>
        <dbReference type="Proteomes" id="UP000332933"/>
    </source>
</evidence>
<dbReference type="EMBL" id="VJMH01005356">
    <property type="protein sequence ID" value="KAF0696907.1"/>
    <property type="molecule type" value="Genomic_DNA"/>
</dbReference>
<gene>
    <name evidence="3" type="primary">Aste57867_12368</name>
    <name evidence="2" type="ORF">As57867_012322</name>
    <name evidence="3" type="ORF">ASTE57867_12368</name>
</gene>
<keyword evidence="4" id="KW-1185">Reference proteome</keyword>
<protein>
    <submittedName>
        <fullName evidence="3">Aste57867_12368 protein</fullName>
    </submittedName>
</protein>
<evidence type="ECO:0000313" key="2">
    <source>
        <dbReference type="EMBL" id="KAF0696907.1"/>
    </source>
</evidence>
<evidence type="ECO:0000313" key="3">
    <source>
        <dbReference type="EMBL" id="VFT89220.1"/>
    </source>
</evidence>
<name>A0A485KVD6_9STRA</name>
<feature type="region of interest" description="Disordered" evidence="1">
    <location>
        <begin position="1"/>
        <end position="33"/>
    </location>
</feature>
<accession>A0A485KVD6</accession>
<proteinExistence type="predicted"/>
<organism evidence="3 4">
    <name type="scientific">Aphanomyces stellatus</name>
    <dbReference type="NCBI Taxonomy" id="120398"/>
    <lineage>
        <taxon>Eukaryota</taxon>
        <taxon>Sar</taxon>
        <taxon>Stramenopiles</taxon>
        <taxon>Oomycota</taxon>
        <taxon>Saprolegniomycetes</taxon>
        <taxon>Saprolegniales</taxon>
        <taxon>Verrucalvaceae</taxon>
        <taxon>Aphanomyces</taxon>
    </lineage>
</organism>
<reference evidence="2" key="2">
    <citation type="submission" date="2019-06" db="EMBL/GenBank/DDBJ databases">
        <title>Genomics analysis of Aphanomyces spp. identifies a new class of oomycete effector associated with host adaptation.</title>
        <authorList>
            <person name="Gaulin E."/>
        </authorList>
    </citation>
    <scope>NUCLEOTIDE SEQUENCE</scope>
    <source>
        <strain evidence="2">CBS 578.67</strain>
    </source>
</reference>
<feature type="compositionally biased region" description="Low complexity" evidence="1">
    <location>
        <begin position="14"/>
        <end position="23"/>
    </location>
</feature>
<dbReference type="Proteomes" id="UP000332933">
    <property type="component" value="Unassembled WGS sequence"/>
</dbReference>
<dbReference type="EMBL" id="CAADRA010005377">
    <property type="protein sequence ID" value="VFT89220.1"/>
    <property type="molecule type" value="Genomic_DNA"/>
</dbReference>
<evidence type="ECO:0000256" key="1">
    <source>
        <dbReference type="SAM" id="MobiDB-lite"/>
    </source>
</evidence>
<dbReference type="AlphaFoldDB" id="A0A485KVD6"/>
<feature type="compositionally biased region" description="Basic and acidic residues" evidence="1">
    <location>
        <begin position="1"/>
        <end position="13"/>
    </location>
</feature>